<keyword evidence="3" id="KW-0067">ATP-binding</keyword>
<evidence type="ECO:0000256" key="2">
    <source>
        <dbReference type="ARBA" id="ARBA00022598"/>
    </source>
</evidence>
<dbReference type="PANTHER" id="PTHR23132:SF26">
    <property type="entry name" value="BLR7451 PROTEIN"/>
    <property type="match status" value="1"/>
</dbReference>
<dbReference type="SUPFAM" id="SSF56059">
    <property type="entry name" value="Glutathione synthetase ATP-binding domain-like"/>
    <property type="match status" value="1"/>
</dbReference>
<comment type="caution">
    <text evidence="5">The sequence shown here is derived from an EMBL/GenBank/DDBJ whole genome shotgun (WGS) entry which is preliminary data.</text>
</comment>
<evidence type="ECO:0000313" key="6">
    <source>
        <dbReference type="Proteomes" id="UP000268094"/>
    </source>
</evidence>
<dbReference type="RefSeq" id="WP_120542129.1">
    <property type="nucleotide sequence ID" value="NZ_RAVZ01000128.1"/>
</dbReference>
<dbReference type="EMBL" id="RAVZ01000128">
    <property type="protein sequence ID" value="RKG85690.1"/>
    <property type="molecule type" value="Genomic_DNA"/>
</dbReference>
<keyword evidence="3" id="KW-0547">Nucleotide-binding</keyword>
<sequence length="345" mass="37784">MPLKSLRIAVLHYQPKNEPPDAVVAQVSAALRAAGHEPVDVRVDESVSDLVRLVARAKADLVFNLCETFAEDYRLEVNVAAVLELARMPFTGSGTAGLLLAQDKVLTKQLLQFHGVLTPRFATFDGLSFQANGDLSFPLVVKPARSDASLGLGVEKDMEGLARRVKKIREEYDDEALAEEFIEGRELYVGVVGDSARPEVLPVVELDFGSRWNRKRMKIANREVKFAPETPGSPHLVLPTDLSDELQGRIGRAAVTAFRALKLRDYARIDFRVSSRTNEPYLLEVNPNPYLETQCEVAMGAQARGMGYDALVQRIVDTAAKRYGLGVAKKAPPGASLPAEPSAPH</sequence>
<keyword evidence="6" id="KW-1185">Reference proteome</keyword>
<evidence type="ECO:0000259" key="4">
    <source>
        <dbReference type="PROSITE" id="PS50975"/>
    </source>
</evidence>
<evidence type="ECO:0000256" key="1">
    <source>
        <dbReference type="ARBA" id="ARBA00010871"/>
    </source>
</evidence>
<dbReference type="InterPro" id="IPR013815">
    <property type="entry name" value="ATP_grasp_subdomain_1"/>
</dbReference>
<reference evidence="6" key="1">
    <citation type="submission" date="2018-09" db="EMBL/GenBank/DDBJ databases">
        <authorList>
            <person name="Livingstone P.G."/>
            <person name="Whitworth D.E."/>
        </authorList>
    </citation>
    <scope>NUCLEOTIDE SEQUENCE [LARGE SCALE GENOMIC DNA]</scope>
    <source>
        <strain evidence="6">CA054A</strain>
    </source>
</reference>
<accession>A0A3A8J109</accession>
<comment type="similarity">
    <text evidence="1">Belongs to the D-alanine--D-alanine ligase family.</text>
</comment>
<dbReference type="PROSITE" id="PS50975">
    <property type="entry name" value="ATP_GRASP"/>
    <property type="match status" value="1"/>
</dbReference>
<evidence type="ECO:0000313" key="5">
    <source>
        <dbReference type="EMBL" id="RKG85690.1"/>
    </source>
</evidence>
<dbReference type="Pfam" id="PF07478">
    <property type="entry name" value="Dala_Dala_lig_C"/>
    <property type="match status" value="1"/>
</dbReference>
<gene>
    <name evidence="5" type="ORF">D7V88_19355</name>
</gene>
<dbReference type="OrthoDB" id="9813261at2"/>
<dbReference type="GO" id="GO:0008716">
    <property type="term" value="F:D-alanine-D-alanine ligase activity"/>
    <property type="evidence" value="ECO:0007669"/>
    <property type="project" value="InterPro"/>
</dbReference>
<dbReference type="PANTHER" id="PTHR23132">
    <property type="entry name" value="D-ALANINE--D-ALANINE LIGASE"/>
    <property type="match status" value="1"/>
</dbReference>
<dbReference type="Gene3D" id="3.30.470.20">
    <property type="entry name" value="ATP-grasp fold, B domain"/>
    <property type="match status" value="1"/>
</dbReference>
<organism evidence="5 6">
    <name type="scientific">Corallococcus terminator</name>
    <dbReference type="NCBI Taxonomy" id="2316733"/>
    <lineage>
        <taxon>Bacteria</taxon>
        <taxon>Pseudomonadati</taxon>
        <taxon>Myxococcota</taxon>
        <taxon>Myxococcia</taxon>
        <taxon>Myxococcales</taxon>
        <taxon>Cystobacterineae</taxon>
        <taxon>Myxococcaceae</taxon>
        <taxon>Corallococcus</taxon>
    </lineage>
</organism>
<dbReference type="GO" id="GO:0046872">
    <property type="term" value="F:metal ion binding"/>
    <property type="evidence" value="ECO:0007669"/>
    <property type="project" value="InterPro"/>
</dbReference>
<protein>
    <submittedName>
        <fullName evidence="5">ATP-grasp domain-containing protein</fullName>
    </submittedName>
</protein>
<dbReference type="Proteomes" id="UP000268094">
    <property type="component" value="Unassembled WGS sequence"/>
</dbReference>
<dbReference type="GO" id="GO:0005524">
    <property type="term" value="F:ATP binding"/>
    <property type="evidence" value="ECO:0007669"/>
    <property type="project" value="UniProtKB-UniRule"/>
</dbReference>
<dbReference type="InterPro" id="IPR011095">
    <property type="entry name" value="Dala_Dala_lig_C"/>
</dbReference>
<dbReference type="InterPro" id="IPR011761">
    <property type="entry name" value="ATP-grasp"/>
</dbReference>
<proteinExistence type="inferred from homology"/>
<feature type="domain" description="ATP-grasp" evidence="4">
    <location>
        <begin position="108"/>
        <end position="317"/>
    </location>
</feature>
<dbReference type="Gene3D" id="3.30.1490.20">
    <property type="entry name" value="ATP-grasp fold, A domain"/>
    <property type="match status" value="1"/>
</dbReference>
<keyword evidence="2" id="KW-0436">Ligase</keyword>
<name>A0A3A8J109_9BACT</name>
<evidence type="ECO:0000256" key="3">
    <source>
        <dbReference type="PROSITE-ProRule" id="PRU00409"/>
    </source>
</evidence>
<dbReference type="AlphaFoldDB" id="A0A3A8J109"/>